<evidence type="ECO:0000313" key="2">
    <source>
        <dbReference type="Proteomes" id="UP000236311"/>
    </source>
</evidence>
<protein>
    <submittedName>
        <fullName evidence="1">Uncharacterized protein</fullName>
    </submittedName>
</protein>
<dbReference type="EMBL" id="OFSM01000006">
    <property type="protein sequence ID" value="SOY28749.1"/>
    <property type="molecule type" value="Genomic_DNA"/>
</dbReference>
<name>A0A2K4ZE63_9FIRM</name>
<proteinExistence type="predicted"/>
<organism evidence="1 2">
    <name type="scientific">Acetatifactor muris</name>
    <dbReference type="NCBI Taxonomy" id="879566"/>
    <lineage>
        <taxon>Bacteria</taxon>
        <taxon>Bacillati</taxon>
        <taxon>Bacillota</taxon>
        <taxon>Clostridia</taxon>
        <taxon>Lachnospirales</taxon>
        <taxon>Lachnospiraceae</taxon>
        <taxon>Acetatifactor</taxon>
    </lineage>
</organism>
<reference evidence="1 2" key="1">
    <citation type="submission" date="2018-01" db="EMBL/GenBank/DDBJ databases">
        <authorList>
            <person name="Gaut B.S."/>
            <person name="Morton B.R."/>
            <person name="Clegg M.T."/>
            <person name="Duvall M.R."/>
        </authorList>
    </citation>
    <scope>NUCLEOTIDE SEQUENCE [LARGE SCALE GENOMIC DNA]</scope>
    <source>
        <strain evidence="1">GP69</strain>
    </source>
</reference>
<dbReference type="AlphaFoldDB" id="A0A2K4ZE63"/>
<accession>A0A2K4ZE63</accession>
<dbReference type="Proteomes" id="UP000236311">
    <property type="component" value="Unassembled WGS sequence"/>
</dbReference>
<gene>
    <name evidence="1" type="ORF">AMURIS_01460</name>
</gene>
<sequence>MRKPVDYNKRERELSVSSFIRYDKRQRTKMKKKS</sequence>
<evidence type="ECO:0000313" key="1">
    <source>
        <dbReference type="EMBL" id="SOY28749.1"/>
    </source>
</evidence>
<keyword evidence="2" id="KW-1185">Reference proteome</keyword>